<dbReference type="KEGG" id="dalk:DSCA_32370"/>
<protein>
    <submittedName>
        <fullName evidence="1">Uncharacterized protein</fullName>
    </submittedName>
</protein>
<evidence type="ECO:0000313" key="2">
    <source>
        <dbReference type="Proteomes" id="UP000427906"/>
    </source>
</evidence>
<name>A0A5K7YX96_9BACT</name>
<dbReference type="OrthoDB" id="5421813at2"/>
<evidence type="ECO:0000313" key="1">
    <source>
        <dbReference type="EMBL" id="BBO69307.1"/>
    </source>
</evidence>
<organism evidence="1 2">
    <name type="scientific">Desulfosarcina alkanivorans</name>
    <dbReference type="NCBI Taxonomy" id="571177"/>
    <lineage>
        <taxon>Bacteria</taxon>
        <taxon>Pseudomonadati</taxon>
        <taxon>Thermodesulfobacteriota</taxon>
        <taxon>Desulfobacteria</taxon>
        <taxon>Desulfobacterales</taxon>
        <taxon>Desulfosarcinaceae</taxon>
        <taxon>Desulfosarcina</taxon>
    </lineage>
</organism>
<gene>
    <name evidence="1" type="ORF">DSCA_32370</name>
</gene>
<dbReference type="Proteomes" id="UP000427906">
    <property type="component" value="Chromosome"/>
</dbReference>
<proteinExistence type="predicted"/>
<sequence>MAEKKFKQVCECKNCGNEAEMVITCSLEEEKAAATPRVVPKGEGKTEGHAVCSHCGGEADIWLDV</sequence>
<accession>A0A5K7YX96</accession>
<dbReference type="EMBL" id="AP021874">
    <property type="protein sequence ID" value="BBO69307.1"/>
    <property type="molecule type" value="Genomic_DNA"/>
</dbReference>
<dbReference type="RefSeq" id="WP_155317364.1">
    <property type="nucleotide sequence ID" value="NZ_AP021874.1"/>
</dbReference>
<dbReference type="AlphaFoldDB" id="A0A5K7YX96"/>
<reference evidence="1 2" key="1">
    <citation type="submission" date="2019-11" db="EMBL/GenBank/DDBJ databases">
        <title>Comparative genomics of hydrocarbon-degrading Desulfosarcina strains.</title>
        <authorList>
            <person name="Watanabe M."/>
            <person name="Kojima H."/>
            <person name="Fukui M."/>
        </authorList>
    </citation>
    <scope>NUCLEOTIDE SEQUENCE [LARGE SCALE GENOMIC DNA]</scope>
    <source>
        <strain evidence="1 2">PL12</strain>
    </source>
</reference>
<keyword evidence="2" id="KW-1185">Reference proteome</keyword>